<accession>A0A9J5ZPS3</accession>
<comment type="caution">
    <text evidence="2">The sequence shown here is derived from an EMBL/GenBank/DDBJ whole genome shotgun (WGS) entry which is preliminary data.</text>
</comment>
<proteinExistence type="predicted"/>
<evidence type="ECO:0000313" key="3">
    <source>
        <dbReference type="Proteomes" id="UP000824120"/>
    </source>
</evidence>
<dbReference type="Proteomes" id="UP000824120">
    <property type="component" value="Chromosome 3"/>
</dbReference>
<feature type="region of interest" description="Disordered" evidence="1">
    <location>
        <begin position="1"/>
        <end position="20"/>
    </location>
</feature>
<gene>
    <name evidence="2" type="ORF">H5410_014001</name>
</gene>
<keyword evidence="3" id="KW-1185">Reference proteome</keyword>
<evidence type="ECO:0000313" key="2">
    <source>
        <dbReference type="EMBL" id="KAG5614177.1"/>
    </source>
</evidence>
<name>A0A9J5ZPS3_SOLCO</name>
<dbReference type="AlphaFoldDB" id="A0A9J5ZPS3"/>
<dbReference type="EMBL" id="JACXVP010000003">
    <property type="protein sequence ID" value="KAG5614177.1"/>
    <property type="molecule type" value="Genomic_DNA"/>
</dbReference>
<reference evidence="2 3" key="1">
    <citation type="submission" date="2020-09" db="EMBL/GenBank/DDBJ databases">
        <title>De no assembly of potato wild relative species, Solanum commersonii.</title>
        <authorList>
            <person name="Cho K."/>
        </authorList>
    </citation>
    <scope>NUCLEOTIDE SEQUENCE [LARGE SCALE GENOMIC DNA]</scope>
    <source>
        <strain evidence="2">LZ3.2</strain>
        <tissue evidence="2">Leaf</tissue>
    </source>
</reference>
<evidence type="ECO:0000256" key="1">
    <source>
        <dbReference type="SAM" id="MobiDB-lite"/>
    </source>
</evidence>
<protein>
    <submittedName>
        <fullName evidence="2">Uncharacterized protein</fullName>
    </submittedName>
</protein>
<sequence>MEQNHSRKSENAKANALNQLDDLEEIQEQRSLVEGDPEPCGLSREIETQVFSIEQQTNIEESTPLILKVNGVEITEPKEIKKEIVEYYERLYTQSGEWRLLLDMRGCPRIDAVI</sequence>
<organism evidence="2 3">
    <name type="scientific">Solanum commersonii</name>
    <name type="common">Commerson's wild potato</name>
    <name type="synonym">Commerson's nightshade</name>
    <dbReference type="NCBI Taxonomy" id="4109"/>
    <lineage>
        <taxon>Eukaryota</taxon>
        <taxon>Viridiplantae</taxon>
        <taxon>Streptophyta</taxon>
        <taxon>Embryophyta</taxon>
        <taxon>Tracheophyta</taxon>
        <taxon>Spermatophyta</taxon>
        <taxon>Magnoliopsida</taxon>
        <taxon>eudicotyledons</taxon>
        <taxon>Gunneridae</taxon>
        <taxon>Pentapetalae</taxon>
        <taxon>asterids</taxon>
        <taxon>lamiids</taxon>
        <taxon>Solanales</taxon>
        <taxon>Solanaceae</taxon>
        <taxon>Solanoideae</taxon>
        <taxon>Solaneae</taxon>
        <taxon>Solanum</taxon>
    </lineage>
</organism>
<feature type="compositionally biased region" description="Basic and acidic residues" evidence="1">
    <location>
        <begin position="1"/>
        <end position="11"/>
    </location>
</feature>